<keyword evidence="3" id="KW-0813">Transport</keyword>
<dbReference type="eggNOG" id="KOG0254">
    <property type="taxonomic scope" value="Eukaryota"/>
</dbReference>
<comment type="similarity">
    <text evidence="2">Belongs to the major facilitator superfamily.</text>
</comment>
<dbReference type="KEGG" id="ncs:NCAS_0B03780"/>
<proteinExistence type="inferred from homology"/>
<dbReference type="GO" id="GO:0000329">
    <property type="term" value="C:fungal-type vacuole membrane"/>
    <property type="evidence" value="ECO:0007669"/>
    <property type="project" value="TreeGrafter"/>
</dbReference>
<feature type="transmembrane region" description="Helical" evidence="8">
    <location>
        <begin position="213"/>
        <end position="235"/>
    </location>
</feature>
<feature type="compositionally biased region" description="Basic and acidic residues" evidence="7">
    <location>
        <begin position="69"/>
        <end position="78"/>
    </location>
</feature>
<dbReference type="HOGENOM" id="CLU_463140_0_0_1"/>
<dbReference type="OMA" id="EFHELWR"/>
<dbReference type="EMBL" id="HE576753">
    <property type="protein sequence ID" value="CCC68462.1"/>
    <property type="molecule type" value="Genomic_DNA"/>
</dbReference>
<feature type="transmembrane region" description="Helical" evidence="8">
    <location>
        <begin position="557"/>
        <end position="579"/>
    </location>
</feature>
<evidence type="ECO:0000256" key="2">
    <source>
        <dbReference type="ARBA" id="ARBA00008335"/>
    </source>
</evidence>
<dbReference type="GO" id="GO:0015174">
    <property type="term" value="F:basic amino acid transmembrane transporter activity"/>
    <property type="evidence" value="ECO:0007669"/>
    <property type="project" value="TreeGrafter"/>
</dbReference>
<keyword evidence="4 8" id="KW-0812">Transmembrane</keyword>
<dbReference type="FunCoup" id="G0VBY5">
    <property type="interactions" value="47"/>
</dbReference>
<feature type="transmembrane region" description="Helical" evidence="8">
    <location>
        <begin position="302"/>
        <end position="322"/>
    </location>
</feature>
<feature type="transmembrane region" description="Helical" evidence="8">
    <location>
        <begin position="430"/>
        <end position="447"/>
    </location>
</feature>
<comment type="subcellular location">
    <subcellularLocation>
        <location evidence="1">Endomembrane system</location>
        <topology evidence="1">Multi-pass membrane protein</topology>
    </subcellularLocation>
</comment>
<dbReference type="Gene3D" id="1.20.1250.20">
    <property type="entry name" value="MFS general substrate transporter like domains"/>
    <property type="match status" value="1"/>
</dbReference>
<keyword evidence="5 8" id="KW-1133">Transmembrane helix</keyword>
<feature type="transmembrane region" description="Helical" evidence="8">
    <location>
        <begin position="398"/>
        <end position="418"/>
    </location>
</feature>
<evidence type="ECO:0000256" key="7">
    <source>
        <dbReference type="SAM" id="MobiDB-lite"/>
    </source>
</evidence>
<dbReference type="Proteomes" id="UP000001640">
    <property type="component" value="Chromosome 2"/>
</dbReference>
<feature type="transmembrane region" description="Helical" evidence="8">
    <location>
        <begin position="180"/>
        <end position="207"/>
    </location>
</feature>
<feature type="region of interest" description="Disordered" evidence="7">
    <location>
        <begin position="23"/>
        <end position="78"/>
    </location>
</feature>
<reference key="2">
    <citation type="submission" date="2011-08" db="EMBL/GenBank/DDBJ databases">
        <title>Genome sequence of Naumovozyma castellii.</title>
        <authorList>
            <person name="Gordon J.L."/>
            <person name="Armisen D."/>
            <person name="Proux-Wera E."/>
            <person name="OhEigeartaigh S.S."/>
            <person name="Byrne K.P."/>
            <person name="Wolfe K.H."/>
        </authorList>
    </citation>
    <scope>NUCLEOTIDE SEQUENCE</scope>
    <source>
        <strain>Type strain:CBS 4309</strain>
    </source>
</reference>
<evidence type="ECO:0000256" key="5">
    <source>
        <dbReference type="ARBA" id="ARBA00022989"/>
    </source>
</evidence>
<keyword evidence="6 8" id="KW-0472">Membrane</keyword>
<dbReference type="InterPro" id="IPR036259">
    <property type="entry name" value="MFS_trans_sf"/>
</dbReference>
<evidence type="ECO:0000256" key="6">
    <source>
        <dbReference type="ARBA" id="ARBA00023136"/>
    </source>
</evidence>
<evidence type="ECO:0000313" key="10">
    <source>
        <dbReference type="Proteomes" id="UP000001640"/>
    </source>
</evidence>
<feature type="transmembrane region" description="Helical" evidence="8">
    <location>
        <begin position="453"/>
        <end position="473"/>
    </location>
</feature>
<evidence type="ECO:0000256" key="3">
    <source>
        <dbReference type="ARBA" id="ARBA00022448"/>
    </source>
</evidence>
<evidence type="ECO:0000256" key="8">
    <source>
        <dbReference type="SAM" id="Phobius"/>
    </source>
</evidence>
<feature type="transmembrane region" description="Helical" evidence="8">
    <location>
        <begin position="276"/>
        <end position="295"/>
    </location>
</feature>
<feature type="transmembrane region" description="Helical" evidence="8">
    <location>
        <begin position="328"/>
        <end position="348"/>
    </location>
</feature>
<accession>G0VBY5</accession>
<evidence type="ECO:0000256" key="1">
    <source>
        <dbReference type="ARBA" id="ARBA00004127"/>
    </source>
</evidence>
<dbReference type="PANTHER" id="PTHR23501:SF191">
    <property type="entry name" value="VACUOLAR BASIC AMINO ACID TRANSPORTER 4"/>
    <property type="match status" value="1"/>
</dbReference>
<dbReference type="RefSeq" id="XP_003674835.1">
    <property type="nucleotide sequence ID" value="XM_003674787.1"/>
</dbReference>
<dbReference type="PANTHER" id="PTHR23501">
    <property type="entry name" value="MAJOR FACILITATOR SUPERFAMILY"/>
    <property type="match status" value="1"/>
</dbReference>
<feature type="transmembrane region" description="Helical" evidence="8">
    <location>
        <begin position="247"/>
        <end position="270"/>
    </location>
</feature>
<protein>
    <recommendedName>
        <fullName evidence="11">Major facilitator superfamily (MFS) profile domain-containing protein</fullName>
    </recommendedName>
</protein>
<feature type="compositionally biased region" description="Polar residues" evidence="7">
    <location>
        <begin position="33"/>
        <end position="48"/>
    </location>
</feature>
<sequence>MGRKDKQRKKLREFAKLKEKQRLLENKIHHATPNGTQKPTSELNTVQQLEPEESTPLLKTSNHETSTPAEKEMPDKRDLKFPAPSFSTQYRNMALNIQDASAAQDPVPLPTEELRQQITSSDTTTIYTDNNTTSSLYARTTDGYGSIHGQSSNTSDIDLHVDTESSAPQADLMTCVKSKLLLTVLSLGLFMIFFEFSAMIELSSFILSGFDRFSQLALSLGSSFALIGLTLSALIEYPKLCTLKSSIIAGNVAFVVGSLLIFNSKLYFSFGLGRCINAIGAALIIYTTFTTNLMAHELCKKYVYYLISMLGAVCGTITSGVFCDLWRKIYIIPTILAIIQIVLLFLYFPLDDITNKDEISISRKNLLDLLPNMFSMLALIATLIYLPVYSTIVWNESYLQLSIRVLPIYLSMFAVVLIQARYAKKYNTSLLGSLVGLIGYYQLYSLDKSTPDWFHFVAGCIPLIGVTSVIMANTKNMRDFAVGILVGGSATIILCQGLFTRTLHDTLRDNLLKLQSEGLKKKELLKILEKTIKNPQWALIDAPAITRGAITNSFALAIHQIFLSLLVISIFIIISSCLVSTHSDDNEAQ</sequence>
<reference evidence="9 10" key="1">
    <citation type="journal article" date="2011" name="Proc. Natl. Acad. Sci. U.S.A.">
        <title>Evolutionary erosion of yeast sex chromosomes by mating-type switching accidents.</title>
        <authorList>
            <person name="Gordon J.L."/>
            <person name="Armisen D."/>
            <person name="Proux-Wera E."/>
            <person name="Oheigeartaigh S.S."/>
            <person name="Byrne K.P."/>
            <person name="Wolfe K.H."/>
        </authorList>
    </citation>
    <scope>NUCLEOTIDE SEQUENCE [LARGE SCALE GENOMIC DNA]</scope>
    <source>
        <strain evidence="10">ATCC 76901 / BCRC 22586 / CBS 4309 / NBRC 1992 / NRRL Y-12630</strain>
    </source>
</reference>
<dbReference type="GeneID" id="96902021"/>
<gene>
    <name evidence="9" type="primary">NCAS0B03780</name>
    <name evidence="9" type="ordered locus">NCAS_0B03780</name>
</gene>
<name>G0VBY5_NAUCA</name>
<dbReference type="InParanoid" id="G0VBY5"/>
<dbReference type="GO" id="GO:0012505">
    <property type="term" value="C:endomembrane system"/>
    <property type="evidence" value="ECO:0007669"/>
    <property type="project" value="UniProtKB-SubCell"/>
</dbReference>
<feature type="compositionally biased region" description="Polar residues" evidence="7">
    <location>
        <begin position="57"/>
        <end position="68"/>
    </location>
</feature>
<evidence type="ECO:0000256" key="4">
    <source>
        <dbReference type="ARBA" id="ARBA00022692"/>
    </source>
</evidence>
<evidence type="ECO:0000313" key="9">
    <source>
        <dbReference type="EMBL" id="CCC68462.1"/>
    </source>
</evidence>
<feature type="transmembrane region" description="Helical" evidence="8">
    <location>
        <begin position="480"/>
        <end position="499"/>
    </location>
</feature>
<feature type="transmembrane region" description="Helical" evidence="8">
    <location>
        <begin position="369"/>
        <end position="392"/>
    </location>
</feature>
<dbReference type="SUPFAM" id="SSF103473">
    <property type="entry name" value="MFS general substrate transporter"/>
    <property type="match status" value="1"/>
</dbReference>
<organism evidence="9 10">
    <name type="scientific">Naumovozyma castellii</name>
    <name type="common">Yeast</name>
    <name type="synonym">Saccharomyces castellii</name>
    <dbReference type="NCBI Taxonomy" id="27288"/>
    <lineage>
        <taxon>Eukaryota</taxon>
        <taxon>Fungi</taxon>
        <taxon>Dikarya</taxon>
        <taxon>Ascomycota</taxon>
        <taxon>Saccharomycotina</taxon>
        <taxon>Saccharomycetes</taxon>
        <taxon>Saccharomycetales</taxon>
        <taxon>Saccharomycetaceae</taxon>
        <taxon>Naumovozyma</taxon>
    </lineage>
</organism>
<evidence type="ECO:0008006" key="11">
    <source>
        <dbReference type="Google" id="ProtNLM"/>
    </source>
</evidence>
<dbReference type="AlphaFoldDB" id="G0VBY5"/>
<keyword evidence="10" id="KW-1185">Reference proteome</keyword>